<sequence>MNEPVRNAHALLRLSYHQFELVDRGMDGTSPPTLDAAHANGLVAAQRGAAVVLASIHTGYVDLSVDLHDHAPEPDTAPWDDVVEISLDAPHGEVRAAGLMSNPPQGLPVLTHAGPGTYRVRVHVRGRDTAVDQVATDPVEFYRLSLWPAPAAPTVIHKQTDHYGATLRARALSHPLTHDTPETVLPIRSDHD</sequence>
<gene>
    <name evidence="1" type="ORF">FHS29_004020</name>
</gene>
<dbReference type="AlphaFoldDB" id="A0A841CN57"/>
<evidence type="ECO:0000313" key="1">
    <source>
        <dbReference type="EMBL" id="MBB5957425.1"/>
    </source>
</evidence>
<keyword evidence="2" id="KW-1185">Reference proteome</keyword>
<comment type="caution">
    <text evidence="1">The sequence shown here is derived from an EMBL/GenBank/DDBJ whole genome shotgun (WGS) entry which is preliminary data.</text>
</comment>
<dbReference type="EMBL" id="JACHJN010000006">
    <property type="protein sequence ID" value="MBB5957425.1"/>
    <property type="molecule type" value="Genomic_DNA"/>
</dbReference>
<proteinExistence type="predicted"/>
<accession>A0A841CN57</accession>
<name>A0A841CN57_9PSEU</name>
<protein>
    <submittedName>
        <fullName evidence="1">Uncharacterized protein</fullName>
    </submittedName>
</protein>
<reference evidence="1 2" key="1">
    <citation type="submission" date="2020-08" db="EMBL/GenBank/DDBJ databases">
        <title>Genomic Encyclopedia of Type Strains, Phase III (KMG-III): the genomes of soil and plant-associated and newly described type strains.</title>
        <authorList>
            <person name="Whitman W."/>
        </authorList>
    </citation>
    <scope>NUCLEOTIDE SEQUENCE [LARGE SCALE GENOMIC DNA]</scope>
    <source>
        <strain evidence="1 2">CECT 8640</strain>
    </source>
</reference>
<dbReference type="Proteomes" id="UP000547510">
    <property type="component" value="Unassembled WGS sequence"/>
</dbReference>
<evidence type="ECO:0000313" key="2">
    <source>
        <dbReference type="Proteomes" id="UP000547510"/>
    </source>
</evidence>
<organism evidence="1 2">
    <name type="scientific">Saccharothrix tamanrassetensis</name>
    <dbReference type="NCBI Taxonomy" id="1051531"/>
    <lineage>
        <taxon>Bacteria</taxon>
        <taxon>Bacillati</taxon>
        <taxon>Actinomycetota</taxon>
        <taxon>Actinomycetes</taxon>
        <taxon>Pseudonocardiales</taxon>
        <taxon>Pseudonocardiaceae</taxon>
        <taxon>Saccharothrix</taxon>
    </lineage>
</organism>
<dbReference type="RefSeq" id="WP_184692519.1">
    <property type="nucleotide sequence ID" value="NZ_JACHJN010000006.1"/>
</dbReference>